<evidence type="ECO:0000313" key="2">
    <source>
        <dbReference type="Proteomes" id="UP001497493"/>
    </source>
</evidence>
<name>A0ABP1C6X2_9GAMM</name>
<evidence type="ECO:0008006" key="3">
    <source>
        <dbReference type="Google" id="ProtNLM"/>
    </source>
</evidence>
<gene>
    <name evidence="1" type="ORF">MECH1_V1_0766</name>
</gene>
<dbReference type="InterPro" id="IPR018592">
    <property type="entry name" value="DUF2024"/>
</dbReference>
<dbReference type="SUPFAM" id="SSF160766">
    <property type="entry name" value="NE1680-like"/>
    <property type="match status" value="1"/>
</dbReference>
<sequence length="88" mass="9924">MGPIYVFDTYAKNAAGRILHFDVVLLEKDPDQALRCAREWLKSIGEDGATVDARNCTYCHSETTVPPEMADEIRTRGYAIYKLEGCPR</sequence>
<keyword evidence="2" id="KW-1185">Reference proteome</keyword>
<dbReference type="Gene3D" id="3.10.510.10">
    <property type="entry name" value="NE1680-like"/>
    <property type="match status" value="1"/>
</dbReference>
<organism evidence="1 2">
    <name type="scientific">Candidatus Methylocalor cossyra</name>
    <dbReference type="NCBI Taxonomy" id="3108543"/>
    <lineage>
        <taxon>Bacteria</taxon>
        <taxon>Pseudomonadati</taxon>
        <taxon>Pseudomonadota</taxon>
        <taxon>Gammaproteobacteria</taxon>
        <taxon>Methylococcales</taxon>
        <taxon>Methylococcaceae</taxon>
        <taxon>Candidatus Methylocalor</taxon>
    </lineage>
</organism>
<proteinExistence type="predicted"/>
<dbReference type="EMBL" id="OZ026884">
    <property type="protein sequence ID" value="CAL1239542.1"/>
    <property type="molecule type" value="Genomic_DNA"/>
</dbReference>
<dbReference type="Proteomes" id="UP001497493">
    <property type="component" value="Chromosome"/>
</dbReference>
<evidence type="ECO:0000313" key="1">
    <source>
        <dbReference type="EMBL" id="CAL1239542.1"/>
    </source>
</evidence>
<dbReference type="InterPro" id="IPR023122">
    <property type="entry name" value="NE1680-like_sf"/>
</dbReference>
<protein>
    <recommendedName>
        <fullName evidence="3">DUF2024 domain-containing protein</fullName>
    </recommendedName>
</protein>
<accession>A0ABP1C6X2</accession>
<dbReference type="Pfam" id="PF09630">
    <property type="entry name" value="DUF2024"/>
    <property type="match status" value="1"/>
</dbReference>
<dbReference type="RefSeq" id="WP_348759087.1">
    <property type="nucleotide sequence ID" value="NZ_OZ026884.1"/>
</dbReference>
<reference evidence="1 2" key="1">
    <citation type="submission" date="2024-04" db="EMBL/GenBank/DDBJ databases">
        <authorList>
            <person name="Cremers G."/>
        </authorList>
    </citation>
    <scope>NUCLEOTIDE SEQUENCE [LARGE SCALE GENOMIC DNA]</scope>
    <source>
        <strain evidence="1">MeCH1-AG</strain>
    </source>
</reference>